<dbReference type="InterPro" id="IPR036034">
    <property type="entry name" value="PDZ_sf"/>
</dbReference>
<dbReference type="Proteomes" id="UP000887581">
    <property type="component" value="Unplaced"/>
</dbReference>
<protein>
    <submittedName>
        <fullName evidence="3">PDZ domain-containing protein</fullName>
    </submittedName>
</protein>
<evidence type="ECO:0000259" key="1">
    <source>
        <dbReference type="PROSITE" id="PS50106"/>
    </source>
</evidence>
<evidence type="ECO:0000313" key="2">
    <source>
        <dbReference type="Proteomes" id="UP000887581"/>
    </source>
</evidence>
<sequence>MRKQIILRRSAPTERLGLGIAIESDDSDNRIEFWERGRFTGMCQFFRVISVRVEQLDPCSIASRSGLQLGDRVWTVAGNDVHQCTRAECLSLLQQPAMTVTMVVTRQNVTPSSQNKNNRCSTTNGFEISLLQKETRRLNFDCLSAKEMEVPKLFFLARPNSDQTDYRYL</sequence>
<dbReference type="InterPro" id="IPR001478">
    <property type="entry name" value="PDZ"/>
</dbReference>
<organism evidence="2 3">
    <name type="scientific">Setaria digitata</name>
    <dbReference type="NCBI Taxonomy" id="48799"/>
    <lineage>
        <taxon>Eukaryota</taxon>
        <taxon>Metazoa</taxon>
        <taxon>Ecdysozoa</taxon>
        <taxon>Nematoda</taxon>
        <taxon>Chromadorea</taxon>
        <taxon>Rhabditida</taxon>
        <taxon>Spirurina</taxon>
        <taxon>Spiruromorpha</taxon>
        <taxon>Filarioidea</taxon>
        <taxon>Setariidae</taxon>
        <taxon>Setaria</taxon>
    </lineage>
</organism>
<dbReference type="SMART" id="SM00228">
    <property type="entry name" value="PDZ"/>
    <property type="match status" value="1"/>
</dbReference>
<accession>A0A915Q033</accession>
<dbReference type="SUPFAM" id="SSF50156">
    <property type="entry name" value="PDZ domain-like"/>
    <property type="match status" value="1"/>
</dbReference>
<proteinExistence type="predicted"/>
<reference evidence="3" key="1">
    <citation type="submission" date="2022-11" db="UniProtKB">
        <authorList>
            <consortium name="WormBaseParasite"/>
        </authorList>
    </citation>
    <scope>IDENTIFICATION</scope>
</reference>
<dbReference type="Gene3D" id="2.30.42.10">
    <property type="match status" value="1"/>
</dbReference>
<evidence type="ECO:0000313" key="3">
    <source>
        <dbReference type="WBParaSite" id="sdigi.contig4.g605.t1"/>
    </source>
</evidence>
<feature type="domain" description="PDZ" evidence="1">
    <location>
        <begin position="4"/>
        <end position="108"/>
    </location>
</feature>
<name>A0A915Q033_9BILA</name>
<dbReference type="Pfam" id="PF00595">
    <property type="entry name" value="PDZ"/>
    <property type="match status" value="1"/>
</dbReference>
<keyword evidence="2" id="KW-1185">Reference proteome</keyword>
<dbReference type="WBParaSite" id="sdigi.contig4.g605.t1">
    <property type="protein sequence ID" value="sdigi.contig4.g605.t1"/>
    <property type="gene ID" value="sdigi.contig4.g605"/>
</dbReference>
<dbReference type="AlphaFoldDB" id="A0A915Q033"/>
<dbReference type="PROSITE" id="PS50106">
    <property type="entry name" value="PDZ"/>
    <property type="match status" value="1"/>
</dbReference>